<evidence type="ECO:0000256" key="5">
    <source>
        <dbReference type="ARBA" id="ARBA00023152"/>
    </source>
</evidence>
<dbReference type="Pfam" id="PF00121">
    <property type="entry name" value="TIM"/>
    <property type="match status" value="1"/>
</dbReference>
<comment type="subcellular location">
    <subcellularLocation>
        <location evidence="7 8">Cytoplasm</location>
    </subcellularLocation>
</comment>
<comment type="pathway">
    <text evidence="1 7 8">Carbohydrate degradation; glycolysis; D-glyceraldehyde 3-phosphate from glycerone phosphate: step 1/1.</text>
</comment>
<proteinExistence type="inferred from homology"/>
<gene>
    <name evidence="7" type="primary">tpiA</name>
    <name evidence="9" type="ORF">SAMN02745704_01221</name>
</gene>
<comment type="catalytic activity">
    <reaction evidence="7 8">
        <text>D-glyceraldehyde 3-phosphate = dihydroxyacetone phosphate</text>
        <dbReference type="Rhea" id="RHEA:18585"/>
        <dbReference type="ChEBI" id="CHEBI:57642"/>
        <dbReference type="ChEBI" id="CHEBI:59776"/>
        <dbReference type="EC" id="5.3.1.1"/>
    </reaction>
</comment>
<dbReference type="SUPFAM" id="SSF51351">
    <property type="entry name" value="Triosephosphate isomerase (TIM)"/>
    <property type="match status" value="1"/>
</dbReference>
<evidence type="ECO:0000256" key="7">
    <source>
        <dbReference type="HAMAP-Rule" id="MF_00147"/>
    </source>
</evidence>
<dbReference type="UniPathway" id="UPA00138"/>
<dbReference type="InterPro" id="IPR000652">
    <property type="entry name" value="Triosephosphate_isomerase"/>
</dbReference>
<evidence type="ECO:0000256" key="2">
    <source>
        <dbReference type="ARBA" id="ARBA00007422"/>
    </source>
</evidence>
<keyword evidence="4 7" id="KW-0963">Cytoplasm</keyword>
<keyword evidence="3 7" id="KW-0312">Gluconeogenesis</keyword>
<dbReference type="GO" id="GO:0004807">
    <property type="term" value="F:triose-phosphate isomerase activity"/>
    <property type="evidence" value="ECO:0007669"/>
    <property type="project" value="UniProtKB-UniRule"/>
</dbReference>
<evidence type="ECO:0000256" key="6">
    <source>
        <dbReference type="ARBA" id="ARBA00023235"/>
    </source>
</evidence>
<dbReference type="PROSITE" id="PS00171">
    <property type="entry name" value="TIM_1"/>
    <property type="match status" value="1"/>
</dbReference>
<dbReference type="RefSeq" id="WP_078716775.1">
    <property type="nucleotide sequence ID" value="NZ_FUYC01000003.1"/>
</dbReference>
<feature type="active site" description="Electrophile" evidence="7">
    <location>
        <position position="97"/>
    </location>
</feature>
<protein>
    <recommendedName>
        <fullName evidence="7 8">Triosephosphate isomerase</fullName>
        <shortName evidence="7">TIM</shortName>
        <shortName evidence="7">TPI</shortName>
        <ecNumber evidence="7 8">5.3.1.1</ecNumber>
    </recommendedName>
    <alternativeName>
        <fullName evidence="7">Triose-phosphate isomerase</fullName>
    </alternativeName>
</protein>
<keyword evidence="10" id="KW-1185">Reference proteome</keyword>
<keyword evidence="6 7" id="KW-0413">Isomerase</keyword>
<evidence type="ECO:0000313" key="9">
    <source>
        <dbReference type="EMBL" id="SKA78912.1"/>
    </source>
</evidence>
<comment type="subunit">
    <text evidence="7 8">Homodimer.</text>
</comment>
<dbReference type="GO" id="GO:0005829">
    <property type="term" value="C:cytosol"/>
    <property type="evidence" value="ECO:0007669"/>
    <property type="project" value="TreeGrafter"/>
</dbReference>
<dbReference type="InterPro" id="IPR020861">
    <property type="entry name" value="Triosephosphate_isomerase_AS"/>
</dbReference>
<dbReference type="AlphaFoldDB" id="A0A1T4WNI2"/>
<comment type="pathway">
    <text evidence="7 8">Carbohydrate biosynthesis; gluconeogenesis.</text>
</comment>
<dbReference type="NCBIfam" id="TIGR00419">
    <property type="entry name" value="tim"/>
    <property type="match status" value="1"/>
</dbReference>
<dbReference type="CDD" id="cd00311">
    <property type="entry name" value="TIM"/>
    <property type="match status" value="1"/>
</dbReference>
<dbReference type="PROSITE" id="PS51440">
    <property type="entry name" value="TIM_2"/>
    <property type="match status" value="1"/>
</dbReference>
<organism evidence="9 10">
    <name type="scientific">Paucidesulfovibrio gracilis DSM 16080</name>
    <dbReference type="NCBI Taxonomy" id="1121449"/>
    <lineage>
        <taxon>Bacteria</taxon>
        <taxon>Pseudomonadati</taxon>
        <taxon>Thermodesulfobacteriota</taxon>
        <taxon>Desulfovibrionia</taxon>
        <taxon>Desulfovibrionales</taxon>
        <taxon>Desulfovibrionaceae</taxon>
        <taxon>Paucidesulfovibrio</taxon>
    </lineage>
</organism>
<dbReference type="PANTHER" id="PTHR21139">
    <property type="entry name" value="TRIOSEPHOSPHATE ISOMERASE"/>
    <property type="match status" value="1"/>
</dbReference>
<reference evidence="9 10" key="1">
    <citation type="submission" date="2017-02" db="EMBL/GenBank/DDBJ databases">
        <authorList>
            <person name="Peterson S.W."/>
        </authorList>
    </citation>
    <scope>NUCLEOTIDE SEQUENCE [LARGE SCALE GENOMIC DNA]</scope>
    <source>
        <strain evidence="9 10">DSM 16080</strain>
    </source>
</reference>
<dbReference type="InterPro" id="IPR035990">
    <property type="entry name" value="TIM_sf"/>
</dbReference>
<comment type="similarity">
    <text evidence="2 7 8">Belongs to the triosephosphate isomerase family.</text>
</comment>
<evidence type="ECO:0000256" key="1">
    <source>
        <dbReference type="ARBA" id="ARBA00004680"/>
    </source>
</evidence>
<dbReference type="EMBL" id="FUYC01000003">
    <property type="protein sequence ID" value="SKA78912.1"/>
    <property type="molecule type" value="Genomic_DNA"/>
</dbReference>
<feature type="active site" description="Proton acceptor" evidence="7">
    <location>
        <position position="170"/>
    </location>
</feature>
<evidence type="ECO:0000256" key="3">
    <source>
        <dbReference type="ARBA" id="ARBA00022432"/>
    </source>
</evidence>
<dbReference type="PANTHER" id="PTHR21139:SF42">
    <property type="entry name" value="TRIOSEPHOSPHATE ISOMERASE"/>
    <property type="match status" value="1"/>
</dbReference>
<feature type="binding site" evidence="7">
    <location>
        <begin position="236"/>
        <end position="237"/>
    </location>
    <ligand>
        <name>substrate</name>
    </ligand>
</feature>
<sequence length="251" mass="26993">MKQLMAANWKMYKTWNQARDTASELAQNIRGQLPENREVLIFPPFTALKGVAEALQNEPGMAAGAQNMYPAAEGAFTGEISPDMLLDVGASWVLTGHSERRHVLGEDNAFVGRKTAFALNNNLNVILCIGELIEERRADRVEEVLSEQLEAGLAEIPVGLTSDSLVIAYEPVWAIGTGEVAGPDEIATTHTFVRKKIEELLPSIASEISILYGGSVKPDNISAIMTLDNVDGVLVGGASLTAESFSKIVLA</sequence>
<evidence type="ECO:0000256" key="8">
    <source>
        <dbReference type="RuleBase" id="RU363013"/>
    </source>
</evidence>
<accession>A0A1T4WNI2</accession>
<dbReference type="GO" id="GO:0019563">
    <property type="term" value="P:glycerol catabolic process"/>
    <property type="evidence" value="ECO:0007669"/>
    <property type="project" value="TreeGrafter"/>
</dbReference>
<dbReference type="FunFam" id="3.20.20.70:FF:000016">
    <property type="entry name" value="Triosephosphate isomerase"/>
    <property type="match status" value="1"/>
</dbReference>
<dbReference type="Gene3D" id="3.20.20.70">
    <property type="entry name" value="Aldolase class I"/>
    <property type="match status" value="1"/>
</dbReference>
<dbReference type="UniPathway" id="UPA00109">
    <property type="reaction ID" value="UER00189"/>
</dbReference>
<comment type="function">
    <text evidence="7">Involved in the gluconeogenesis. Catalyzes stereospecifically the conversion of dihydroxyacetone phosphate (DHAP) to D-glyceraldehyde-3-phosphate (G3P).</text>
</comment>
<feature type="binding site" evidence="7">
    <location>
        <position position="215"/>
    </location>
    <ligand>
        <name>substrate</name>
    </ligand>
</feature>
<feature type="binding site" evidence="7">
    <location>
        <position position="176"/>
    </location>
    <ligand>
        <name>substrate</name>
    </ligand>
</feature>
<dbReference type="HAMAP" id="MF_00147_B">
    <property type="entry name" value="TIM_B"/>
    <property type="match status" value="1"/>
</dbReference>
<dbReference type="InterPro" id="IPR013785">
    <property type="entry name" value="Aldolase_TIM"/>
</dbReference>
<dbReference type="Proteomes" id="UP000190027">
    <property type="component" value="Unassembled WGS sequence"/>
</dbReference>
<dbReference type="InterPro" id="IPR022896">
    <property type="entry name" value="TrioseP_Isoase_bac/euk"/>
</dbReference>
<dbReference type="STRING" id="1121449.SAMN02745704_01221"/>
<feature type="binding site" evidence="7">
    <location>
        <begin position="8"/>
        <end position="10"/>
    </location>
    <ligand>
        <name>substrate</name>
    </ligand>
</feature>
<dbReference type="GO" id="GO:0006094">
    <property type="term" value="P:gluconeogenesis"/>
    <property type="evidence" value="ECO:0007669"/>
    <property type="project" value="UniProtKB-UniRule"/>
</dbReference>
<dbReference type="GO" id="GO:0046166">
    <property type="term" value="P:glyceraldehyde-3-phosphate biosynthetic process"/>
    <property type="evidence" value="ECO:0007669"/>
    <property type="project" value="TreeGrafter"/>
</dbReference>
<name>A0A1T4WNI2_9BACT</name>
<dbReference type="EC" id="5.3.1.1" evidence="7 8"/>
<evidence type="ECO:0000313" key="10">
    <source>
        <dbReference type="Proteomes" id="UP000190027"/>
    </source>
</evidence>
<dbReference type="GO" id="GO:0006096">
    <property type="term" value="P:glycolytic process"/>
    <property type="evidence" value="ECO:0007669"/>
    <property type="project" value="UniProtKB-UniRule"/>
</dbReference>
<keyword evidence="5 7" id="KW-0324">Glycolysis</keyword>
<dbReference type="OrthoDB" id="9809429at2"/>
<evidence type="ECO:0000256" key="4">
    <source>
        <dbReference type="ARBA" id="ARBA00022490"/>
    </source>
</evidence>